<dbReference type="InterPro" id="IPR044855">
    <property type="entry name" value="CoA-Trfase_III_dom3_sf"/>
</dbReference>
<name>A0AAE3T0G6_9BURK</name>
<dbReference type="PANTHER" id="PTHR48207:SF3">
    <property type="entry name" value="SUCCINATE--HYDROXYMETHYLGLUTARATE COA-TRANSFERASE"/>
    <property type="match status" value="1"/>
</dbReference>
<dbReference type="Gene3D" id="3.40.50.10540">
    <property type="entry name" value="Crotonobetainyl-coa:carnitine coa-transferase, domain 1"/>
    <property type="match status" value="1"/>
</dbReference>
<evidence type="ECO:0000256" key="1">
    <source>
        <dbReference type="ARBA" id="ARBA00022679"/>
    </source>
</evidence>
<dbReference type="EMBL" id="JAQIPB010000008">
    <property type="protein sequence ID" value="MDA7418099.1"/>
    <property type="molecule type" value="Genomic_DNA"/>
</dbReference>
<dbReference type="Proteomes" id="UP001212602">
    <property type="component" value="Unassembled WGS sequence"/>
</dbReference>
<sequence length="385" mass="42049">MKPLNGIKVLDFTRIYAGPFCTMQLGDLGADVVKIEPPGGDPLRHQGPPFLDEMSLSFLCANRNKRSISADLKKPEDLALVRNLAGAADVIVENFRPGVMERLGLGYEALSATNPRLVFASLSGLGATGPQAQRGAFDIIVQAEFGYMSITGEKGGKAIKQGTSIFDLACGIYGFSGIMTALFQRERSGKGQKIETSLMEAEVSFLVDAAMEYFLTGKSRDRWGSEHSNIVPYKVFSTQDGEIVIGAGYQNLFEAFARAIGSPHLITDPQFETHTKRITNREQLYSVLDEVVAGWKTQDLYELLSKAGVPCAPVNDMERVFEHPQVLHRNMRVSVPDAEGTRFPALGPAVKYSGFDIMSGWTAPPRPNAHASEVARDWLAREATA</sequence>
<dbReference type="AlphaFoldDB" id="A0AAE3T0G6"/>
<dbReference type="InterPro" id="IPR050483">
    <property type="entry name" value="CoA-transferase_III_domain"/>
</dbReference>
<keyword evidence="1 2" id="KW-0808">Transferase</keyword>
<dbReference type="InterPro" id="IPR023606">
    <property type="entry name" value="CoA-Trfase_III_dom_1_sf"/>
</dbReference>
<dbReference type="PANTHER" id="PTHR48207">
    <property type="entry name" value="SUCCINATE--HYDROXYMETHYLGLUTARATE COA-TRANSFERASE"/>
    <property type="match status" value="1"/>
</dbReference>
<dbReference type="Gene3D" id="3.30.1540.10">
    <property type="entry name" value="formyl-coa transferase, domain 3"/>
    <property type="match status" value="1"/>
</dbReference>
<gene>
    <name evidence="2" type="ORF">PGB34_17170</name>
</gene>
<dbReference type="Pfam" id="PF02515">
    <property type="entry name" value="CoA_transf_3"/>
    <property type="match status" value="1"/>
</dbReference>
<comment type="caution">
    <text evidence="2">The sequence shown here is derived from an EMBL/GenBank/DDBJ whole genome shotgun (WGS) entry which is preliminary data.</text>
</comment>
<evidence type="ECO:0000313" key="2">
    <source>
        <dbReference type="EMBL" id="MDA7418099.1"/>
    </source>
</evidence>
<protein>
    <submittedName>
        <fullName evidence="2">CoA transferase</fullName>
    </submittedName>
</protein>
<dbReference type="InterPro" id="IPR003673">
    <property type="entry name" value="CoA-Trfase_fam_III"/>
</dbReference>
<proteinExistence type="predicted"/>
<dbReference type="SUPFAM" id="SSF89796">
    <property type="entry name" value="CoA-transferase family III (CaiB/BaiF)"/>
    <property type="match status" value="1"/>
</dbReference>
<keyword evidence="3" id="KW-1185">Reference proteome</keyword>
<organism evidence="2 3">
    <name type="scientific">Xenophilus arseniciresistens</name>
    <dbReference type="NCBI Taxonomy" id="1283306"/>
    <lineage>
        <taxon>Bacteria</taxon>
        <taxon>Pseudomonadati</taxon>
        <taxon>Pseudomonadota</taxon>
        <taxon>Betaproteobacteria</taxon>
        <taxon>Burkholderiales</taxon>
        <taxon>Comamonadaceae</taxon>
        <taxon>Xenophilus</taxon>
    </lineage>
</organism>
<reference evidence="2" key="1">
    <citation type="submission" date="2023-01" db="EMBL/GenBank/DDBJ databases">
        <title>Xenophilus mangrovi sp. nov., isolated from soil of Mangrove nature reserve.</title>
        <authorList>
            <person name="Xu S."/>
            <person name="Liu Z."/>
            <person name="Xu Y."/>
        </authorList>
    </citation>
    <scope>NUCLEOTIDE SEQUENCE</scope>
    <source>
        <strain evidence="2">YW8</strain>
    </source>
</reference>
<accession>A0AAE3T0G6</accession>
<dbReference type="GO" id="GO:0008410">
    <property type="term" value="F:CoA-transferase activity"/>
    <property type="evidence" value="ECO:0007669"/>
    <property type="project" value="TreeGrafter"/>
</dbReference>
<evidence type="ECO:0000313" key="3">
    <source>
        <dbReference type="Proteomes" id="UP001212602"/>
    </source>
</evidence>
<dbReference type="RefSeq" id="WP_271429311.1">
    <property type="nucleotide sequence ID" value="NZ_JAQIPB010000008.1"/>
</dbReference>